<gene>
    <name evidence="1" type="ORF">GBK04_21065</name>
</gene>
<evidence type="ECO:0000313" key="1">
    <source>
        <dbReference type="EMBL" id="MPR35772.1"/>
    </source>
</evidence>
<evidence type="ECO:0000313" key="2">
    <source>
        <dbReference type="Proteomes" id="UP000479293"/>
    </source>
</evidence>
<evidence type="ECO:0008006" key="3">
    <source>
        <dbReference type="Google" id="ProtNLM"/>
    </source>
</evidence>
<protein>
    <recommendedName>
        <fullName evidence="3">30S ribosomal protein S30</fullName>
    </recommendedName>
</protein>
<dbReference type="SUPFAM" id="SSF69754">
    <property type="entry name" value="Ribosome binding protein Y (YfiA homologue)"/>
    <property type="match status" value="1"/>
</dbReference>
<sequence length="102" mass="11531">MKKTERFQNIKLDIQTEDFDPTSDIMSTIRAELKKLMRIYGNIVGADVYLKESNRSEPDNKMARIRVGVPGQSLFAEASSTTWIQALSDVSGNLKSQILSRH</sequence>
<proteinExistence type="predicted"/>
<dbReference type="InterPro" id="IPR003489">
    <property type="entry name" value="RHF/RaiA"/>
</dbReference>
<dbReference type="RefSeq" id="WP_152763110.1">
    <property type="nucleotide sequence ID" value="NZ_WHLY01000002.1"/>
</dbReference>
<dbReference type="EMBL" id="WHLY01000002">
    <property type="protein sequence ID" value="MPR35772.1"/>
    <property type="molecule type" value="Genomic_DNA"/>
</dbReference>
<keyword evidence="2" id="KW-1185">Reference proteome</keyword>
<dbReference type="AlphaFoldDB" id="A0A7C9FSV1"/>
<dbReference type="Proteomes" id="UP000479293">
    <property type="component" value="Unassembled WGS sequence"/>
</dbReference>
<name>A0A7C9FSV1_9BACT</name>
<comment type="caution">
    <text evidence="1">The sequence shown here is derived from an EMBL/GenBank/DDBJ whole genome shotgun (WGS) entry which is preliminary data.</text>
</comment>
<accession>A0A7C9FSV1</accession>
<reference evidence="1 2" key="1">
    <citation type="submission" date="2019-10" db="EMBL/GenBank/DDBJ databases">
        <title>Draft Genome Sequence of Cytophagaceae sp. SJW1-29.</title>
        <authorList>
            <person name="Choi A."/>
        </authorList>
    </citation>
    <scope>NUCLEOTIDE SEQUENCE [LARGE SCALE GENOMIC DNA]</scope>
    <source>
        <strain evidence="1 2">SJW1-29</strain>
    </source>
</reference>
<dbReference type="InterPro" id="IPR036567">
    <property type="entry name" value="RHF-like"/>
</dbReference>
<dbReference type="Gene3D" id="3.30.160.100">
    <property type="entry name" value="Ribosome hibernation promotion factor-like"/>
    <property type="match status" value="1"/>
</dbReference>
<organism evidence="1 2">
    <name type="scientific">Salmonirosea aquatica</name>
    <dbReference type="NCBI Taxonomy" id="2654236"/>
    <lineage>
        <taxon>Bacteria</taxon>
        <taxon>Pseudomonadati</taxon>
        <taxon>Bacteroidota</taxon>
        <taxon>Cytophagia</taxon>
        <taxon>Cytophagales</taxon>
        <taxon>Spirosomataceae</taxon>
        <taxon>Salmonirosea</taxon>
    </lineage>
</organism>
<dbReference type="Pfam" id="PF02482">
    <property type="entry name" value="Ribosomal_S30AE"/>
    <property type="match status" value="1"/>
</dbReference>